<dbReference type="Gene3D" id="2.60.120.40">
    <property type="match status" value="1"/>
</dbReference>
<evidence type="ECO:0000313" key="1">
    <source>
        <dbReference type="EMBL" id="MBP1930837.1"/>
    </source>
</evidence>
<keyword evidence="2" id="KW-1185">Reference proteome</keyword>
<dbReference type="InterPro" id="IPR008983">
    <property type="entry name" value="Tumour_necrosis_fac-like_dom"/>
</dbReference>
<comment type="caution">
    <text evidence="1">The sequence shown here is derived from an EMBL/GenBank/DDBJ whole genome shotgun (WGS) entry which is preliminary data.</text>
</comment>
<organism evidence="1 2">
    <name type="scientific">Ammoniphilus resinae</name>
    <dbReference type="NCBI Taxonomy" id="861532"/>
    <lineage>
        <taxon>Bacteria</taxon>
        <taxon>Bacillati</taxon>
        <taxon>Bacillota</taxon>
        <taxon>Bacilli</taxon>
        <taxon>Bacillales</taxon>
        <taxon>Paenibacillaceae</taxon>
        <taxon>Aneurinibacillus group</taxon>
        <taxon>Ammoniphilus</taxon>
    </lineage>
</organism>
<dbReference type="EMBL" id="JAGGKT010000002">
    <property type="protein sequence ID" value="MBP1930837.1"/>
    <property type="molecule type" value="Genomic_DNA"/>
</dbReference>
<protein>
    <submittedName>
        <fullName evidence="1">Uncharacterized protein</fullName>
    </submittedName>
</protein>
<gene>
    <name evidence="1" type="ORF">J2Z37_000834</name>
</gene>
<dbReference type="RefSeq" id="WP_209808956.1">
    <property type="nucleotide sequence ID" value="NZ_JAGGKT010000002.1"/>
</dbReference>
<sequence length="161" mass="17920">MSKINWYNGHRSTSRIYVTNDFLPQFIDANTATVPVTINLNSAKEAEGIYFNPQTDRVTIKNRGVYQCQFSIQLSNVAFPPPANPNPLLKFELQKNGGTIIDTQTSFNANSLDTVYVTSTLLLQTFNRNDRIKLVLSAPNPLPNGTVLRVDFASLTIVQIA</sequence>
<proteinExistence type="predicted"/>
<evidence type="ECO:0000313" key="2">
    <source>
        <dbReference type="Proteomes" id="UP001519343"/>
    </source>
</evidence>
<dbReference type="Proteomes" id="UP001519343">
    <property type="component" value="Unassembled WGS sequence"/>
</dbReference>
<reference evidence="1 2" key="1">
    <citation type="submission" date="2021-03" db="EMBL/GenBank/DDBJ databases">
        <title>Genomic Encyclopedia of Type Strains, Phase IV (KMG-IV): sequencing the most valuable type-strain genomes for metagenomic binning, comparative biology and taxonomic classification.</title>
        <authorList>
            <person name="Goeker M."/>
        </authorList>
    </citation>
    <scope>NUCLEOTIDE SEQUENCE [LARGE SCALE GENOMIC DNA]</scope>
    <source>
        <strain evidence="1 2">DSM 24738</strain>
    </source>
</reference>
<accession>A0ABS4GL22</accession>
<name>A0ABS4GL22_9BACL</name>